<dbReference type="AlphaFoldDB" id="A0A1W1BB13"/>
<proteinExistence type="predicted"/>
<name>A0A1W1BB13_9ZZZZ</name>
<protein>
    <submittedName>
        <fullName evidence="1">Uncharacterized protein</fullName>
    </submittedName>
</protein>
<accession>A0A1W1BB13</accession>
<gene>
    <name evidence="1" type="ORF">MNB_SV-6-1825</name>
</gene>
<dbReference type="EMBL" id="FPHC01000013">
    <property type="protein sequence ID" value="SFV50673.1"/>
    <property type="molecule type" value="Genomic_DNA"/>
</dbReference>
<reference evidence="1" key="1">
    <citation type="submission" date="2016-10" db="EMBL/GenBank/DDBJ databases">
        <authorList>
            <person name="de Groot N.N."/>
        </authorList>
    </citation>
    <scope>NUCLEOTIDE SEQUENCE</scope>
</reference>
<evidence type="ECO:0000313" key="1">
    <source>
        <dbReference type="EMBL" id="SFV50673.1"/>
    </source>
</evidence>
<organism evidence="1">
    <name type="scientific">hydrothermal vent metagenome</name>
    <dbReference type="NCBI Taxonomy" id="652676"/>
    <lineage>
        <taxon>unclassified sequences</taxon>
        <taxon>metagenomes</taxon>
        <taxon>ecological metagenomes</taxon>
    </lineage>
</organism>
<sequence length="37" mass="4315">MCTPCYLGIIRYNIGITKIDKEIRLSSFLNHIFQLSI</sequence>